<protein>
    <submittedName>
        <fullName evidence="1">Uncharacterized protein</fullName>
    </submittedName>
</protein>
<reference evidence="1" key="1">
    <citation type="journal article" date="2012" name="Proc. Natl. Acad. Sci. U.S.A.">
        <title>Antigenic diversity is generated by distinct evolutionary mechanisms in African trypanosome species.</title>
        <authorList>
            <person name="Jackson A.P."/>
            <person name="Berry A."/>
            <person name="Aslett M."/>
            <person name="Allison H.C."/>
            <person name="Burton P."/>
            <person name="Vavrova-Anderson J."/>
            <person name="Brown R."/>
            <person name="Browne H."/>
            <person name="Corton N."/>
            <person name="Hauser H."/>
            <person name="Gamble J."/>
            <person name="Gilderthorp R."/>
            <person name="Marcello L."/>
            <person name="McQuillan J."/>
            <person name="Otto T.D."/>
            <person name="Quail M.A."/>
            <person name="Sanders M.J."/>
            <person name="van Tonder A."/>
            <person name="Ginger M.L."/>
            <person name="Field M.C."/>
            <person name="Barry J.D."/>
            <person name="Hertz-Fowler C."/>
            <person name="Berriman M."/>
        </authorList>
    </citation>
    <scope>NUCLEOTIDE SEQUENCE</scope>
    <source>
        <strain evidence="1">Y486</strain>
    </source>
</reference>
<proteinExistence type="predicted"/>
<gene>
    <name evidence="1" type="ORF">TVY486_1105440</name>
</gene>
<organism evidence="1">
    <name type="scientific">Trypanosoma vivax (strain Y486)</name>
    <dbReference type="NCBI Taxonomy" id="1055687"/>
    <lineage>
        <taxon>Eukaryota</taxon>
        <taxon>Discoba</taxon>
        <taxon>Euglenozoa</taxon>
        <taxon>Kinetoplastea</taxon>
        <taxon>Metakinetoplastina</taxon>
        <taxon>Trypanosomatida</taxon>
        <taxon>Trypanosomatidae</taxon>
        <taxon>Trypanosoma</taxon>
        <taxon>Duttonella</taxon>
    </lineage>
</organism>
<dbReference type="VEuPathDB" id="TriTrypDB:TvY486_1105440"/>
<accession>G0UB73</accession>
<dbReference type="AlphaFoldDB" id="G0UB73"/>
<feature type="non-terminal residue" evidence="1">
    <location>
        <position position="1"/>
    </location>
</feature>
<name>G0UB73_TRYVY</name>
<evidence type="ECO:0000313" key="1">
    <source>
        <dbReference type="EMBL" id="CCC53060.1"/>
    </source>
</evidence>
<dbReference type="EMBL" id="HE573027">
    <property type="protein sequence ID" value="CCC53060.1"/>
    <property type="molecule type" value="Genomic_DNA"/>
</dbReference>
<sequence>AHCKAQPCWTCSAHHGKKSKKSLSHLIPCMNDVAVLMEAVINHGRVKWLREIGYESLAVQYVPRCVTPKNRAIVGMRTDHGRWCSGARISGVFPRAPEPHEHVVCQRPCTKPL</sequence>